<reference evidence="5" key="1">
    <citation type="submission" date="2019-09" db="EMBL/GenBank/DDBJ databases">
        <title>Bird 10,000 Genomes (B10K) Project - Family phase.</title>
        <authorList>
            <person name="Zhang G."/>
        </authorList>
    </citation>
    <scope>NUCLEOTIDE SEQUENCE</scope>
    <source>
        <strain evidence="5">B10K-IZCAS-20218</strain>
        <tissue evidence="5">Blood</tissue>
    </source>
</reference>
<dbReference type="GO" id="GO:0016616">
    <property type="term" value="F:oxidoreductase activity, acting on the CH-OH group of donors, NAD or NADP as acceptor"/>
    <property type="evidence" value="ECO:0007669"/>
    <property type="project" value="InterPro"/>
</dbReference>
<comment type="caution">
    <text evidence="5">The sequence shown here is derived from an EMBL/GenBank/DDBJ whole genome shotgun (WGS) entry which is preliminary data.</text>
</comment>
<dbReference type="PANTHER" id="PTHR43245">
    <property type="entry name" value="BIFUNCTIONAL POLYMYXIN RESISTANCE PROTEIN ARNA"/>
    <property type="match status" value="1"/>
</dbReference>
<gene>
    <name evidence="5" type="primary">Erg26</name>
    <name evidence="5" type="ORF">ELAFOR_R01422</name>
</gene>
<keyword evidence="6" id="KW-1185">Reference proteome</keyword>
<dbReference type="InterPro" id="IPR036291">
    <property type="entry name" value="NAD(P)-bd_dom_sf"/>
</dbReference>
<feature type="non-terminal residue" evidence="5">
    <location>
        <position position="354"/>
    </location>
</feature>
<dbReference type="Proteomes" id="UP000623542">
    <property type="component" value="Unassembled WGS sequence"/>
</dbReference>
<dbReference type="OrthoDB" id="10262413at2759"/>
<evidence type="ECO:0000256" key="1">
    <source>
        <dbReference type="ARBA" id="ARBA00009219"/>
    </source>
</evidence>
<keyword evidence="3" id="KW-1133">Transmembrane helix</keyword>
<protein>
    <submittedName>
        <fullName evidence="5">ERG26 protein</fullName>
    </submittedName>
</protein>
<dbReference type="InterPro" id="IPR050177">
    <property type="entry name" value="Lipid_A_modif_metabolic_enz"/>
</dbReference>
<accession>A0A851UXX7</accession>
<feature type="transmembrane region" description="Helical" evidence="3">
    <location>
        <begin position="272"/>
        <end position="295"/>
    </location>
</feature>
<evidence type="ECO:0000313" key="6">
    <source>
        <dbReference type="Proteomes" id="UP000623542"/>
    </source>
</evidence>
<dbReference type="Pfam" id="PF01073">
    <property type="entry name" value="3Beta_HSD"/>
    <property type="match status" value="1"/>
</dbReference>
<organism evidence="5 6">
    <name type="scientific">Elachura formosa</name>
    <name type="common">spotted wren-babbler</name>
    <dbReference type="NCBI Taxonomy" id="1463973"/>
    <lineage>
        <taxon>Eukaryota</taxon>
        <taxon>Metazoa</taxon>
        <taxon>Chordata</taxon>
        <taxon>Craniata</taxon>
        <taxon>Vertebrata</taxon>
        <taxon>Euteleostomi</taxon>
        <taxon>Archelosauria</taxon>
        <taxon>Archosauria</taxon>
        <taxon>Dinosauria</taxon>
        <taxon>Saurischia</taxon>
        <taxon>Theropoda</taxon>
        <taxon>Coelurosauria</taxon>
        <taxon>Aves</taxon>
        <taxon>Neognathae</taxon>
        <taxon>Neoaves</taxon>
        <taxon>Telluraves</taxon>
        <taxon>Australaves</taxon>
        <taxon>Passeriformes</taxon>
        <taxon>Elachuridae</taxon>
        <taxon>Elachura</taxon>
    </lineage>
</organism>
<feature type="non-terminal residue" evidence="5">
    <location>
        <position position="1"/>
    </location>
</feature>
<dbReference type="Gene3D" id="3.40.50.720">
    <property type="entry name" value="NAD(P)-binding Rossmann-like Domain"/>
    <property type="match status" value="1"/>
</dbReference>
<sequence length="354" mass="39104">ASLHTMPAGESYLVVGGCGFLGRHIVEQLLARGETEVAVFDIVQRHFDNNVTFYIGDISKPEDVRNALEKSRATAVIHTASPAHNLGPEIYQIVNVKGTRNIIDECLALSVKKLVYTSSGGVVYNGESDIVTADERLPYPAKALDAYNETKVAAEKMVLEANGQNGLLTCAIRPAGIFGPGDRQMINGFYGVVKNNQTKFQIGDNSNLADFTYVGNVAHAHLLAANADEDTDGEEGGYPIAGQAFFITNGEPVYFWDFARTVWRQLGHVPPYIIAMPAGVGLILATLAEIFSKLFGKEAGFTRFRVSQAVQNRYYDIEKARRLLGYEPIVSLDEGMRRWTSTRRRQNKLRRRRG</sequence>
<dbReference type="CDD" id="cd09813">
    <property type="entry name" value="3b-HSD-NSDHL-like_SDR_e"/>
    <property type="match status" value="1"/>
</dbReference>
<keyword evidence="3" id="KW-0812">Transmembrane</keyword>
<dbReference type="AlphaFoldDB" id="A0A851UXX7"/>
<evidence type="ECO:0000259" key="4">
    <source>
        <dbReference type="Pfam" id="PF01073"/>
    </source>
</evidence>
<dbReference type="EMBL" id="WBNG01005620">
    <property type="protein sequence ID" value="NXD32465.1"/>
    <property type="molecule type" value="Genomic_DNA"/>
</dbReference>
<dbReference type="PANTHER" id="PTHR43245:SF51">
    <property type="entry name" value="SHORT CHAIN DEHYDROGENASE_REDUCTASE FAMILY 42E, MEMBER 2"/>
    <property type="match status" value="1"/>
</dbReference>
<feature type="domain" description="3-beta hydroxysteroid dehydrogenase/isomerase" evidence="4">
    <location>
        <begin position="13"/>
        <end position="276"/>
    </location>
</feature>
<evidence type="ECO:0000313" key="5">
    <source>
        <dbReference type="EMBL" id="NXD32465.1"/>
    </source>
</evidence>
<evidence type="ECO:0000256" key="2">
    <source>
        <dbReference type="ARBA" id="ARBA00023002"/>
    </source>
</evidence>
<comment type="similarity">
    <text evidence="1 3">Belongs to the 3-beta-HSD family.</text>
</comment>
<evidence type="ECO:0000256" key="3">
    <source>
        <dbReference type="RuleBase" id="RU004475"/>
    </source>
</evidence>
<proteinExistence type="inferred from homology"/>
<name>A0A851UXX7_9PASS</name>
<keyword evidence="2 3" id="KW-0560">Oxidoreductase</keyword>
<dbReference type="SUPFAM" id="SSF51735">
    <property type="entry name" value="NAD(P)-binding Rossmann-fold domains"/>
    <property type="match status" value="1"/>
</dbReference>
<dbReference type="GO" id="GO:0006694">
    <property type="term" value="P:steroid biosynthetic process"/>
    <property type="evidence" value="ECO:0007669"/>
    <property type="project" value="InterPro"/>
</dbReference>
<keyword evidence="3" id="KW-0472">Membrane</keyword>
<dbReference type="InterPro" id="IPR002225">
    <property type="entry name" value="3Beta_OHSteriod_DH/Estase"/>
</dbReference>